<evidence type="ECO:0000313" key="6">
    <source>
        <dbReference type="Proteomes" id="UP000694425"/>
    </source>
</evidence>
<dbReference type="GO" id="GO:1990904">
    <property type="term" value="C:ribonucleoprotein complex"/>
    <property type="evidence" value="ECO:0007669"/>
    <property type="project" value="UniProtKB-KW"/>
</dbReference>
<dbReference type="Proteomes" id="UP000694425">
    <property type="component" value="Unplaced"/>
</dbReference>
<accession>A0A8C7BGC6</accession>
<name>A0A8C7BGC6_NEOVI</name>
<dbReference type="InterPro" id="IPR000630">
    <property type="entry name" value="Ribosomal_uS8"/>
</dbReference>
<dbReference type="SUPFAM" id="SSF56047">
    <property type="entry name" value="Ribosomal protein S8"/>
    <property type="match status" value="1"/>
</dbReference>
<evidence type="ECO:0000256" key="1">
    <source>
        <dbReference type="ARBA" id="ARBA00006471"/>
    </source>
</evidence>
<dbReference type="GO" id="GO:0006412">
    <property type="term" value="P:translation"/>
    <property type="evidence" value="ECO:0007669"/>
    <property type="project" value="InterPro"/>
</dbReference>
<keyword evidence="3" id="KW-0687">Ribonucleoprotein</keyword>
<evidence type="ECO:0000256" key="3">
    <source>
        <dbReference type="ARBA" id="ARBA00023274"/>
    </source>
</evidence>
<protein>
    <recommendedName>
        <fullName evidence="4">40S ribosomal protein S15a</fullName>
    </recommendedName>
</protein>
<dbReference type="GO" id="GO:0003735">
    <property type="term" value="F:structural constituent of ribosome"/>
    <property type="evidence" value="ECO:0007669"/>
    <property type="project" value="InterPro"/>
</dbReference>
<sequence>MNILADALNSINNAEKRGKCQVMFRRWALSKAMLQKTVLRFLTMMMKHTYISEFEITDGHRPGNVVVNLRAG</sequence>
<keyword evidence="6" id="KW-1185">Reference proteome</keyword>
<proteinExistence type="inferred from homology"/>
<keyword evidence="2" id="KW-0689">Ribosomal protein</keyword>
<organism evidence="5 6">
    <name type="scientific">Neovison vison</name>
    <name type="common">American mink</name>
    <name type="synonym">Mustela vison</name>
    <dbReference type="NCBI Taxonomy" id="452646"/>
    <lineage>
        <taxon>Eukaryota</taxon>
        <taxon>Metazoa</taxon>
        <taxon>Chordata</taxon>
        <taxon>Craniata</taxon>
        <taxon>Vertebrata</taxon>
        <taxon>Euteleostomi</taxon>
        <taxon>Mammalia</taxon>
        <taxon>Eutheria</taxon>
        <taxon>Laurasiatheria</taxon>
        <taxon>Carnivora</taxon>
        <taxon>Caniformia</taxon>
        <taxon>Musteloidea</taxon>
        <taxon>Mustelidae</taxon>
        <taxon>Mustelinae</taxon>
        <taxon>Neogale</taxon>
    </lineage>
</organism>
<evidence type="ECO:0000313" key="5">
    <source>
        <dbReference type="Ensembl" id="ENSNVIP00000023603.1"/>
    </source>
</evidence>
<dbReference type="FunFam" id="3.30.1370.30:FF:000001">
    <property type="entry name" value="40S ribosomal protein S15a"/>
    <property type="match status" value="1"/>
</dbReference>
<dbReference type="Gene3D" id="3.30.1370.30">
    <property type="match status" value="1"/>
</dbReference>
<evidence type="ECO:0000256" key="2">
    <source>
        <dbReference type="ARBA" id="ARBA00022980"/>
    </source>
</evidence>
<comment type="similarity">
    <text evidence="1">Belongs to the universal ribosomal protein uS8 family.</text>
</comment>
<dbReference type="GeneTree" id="ENSGT01150000290303"/>
<dbReference type="Ensembl" id="ENSNVIT00000027410.1">
    <property type="protein sequence ID" value="ENSNVIP00000023603.1"/>
    <property type="gene ID" value="ENSNVIG00000018341.1"/>
</dbReference>
<dbReference type="InterPro" id="IPR035987">
    <property type="entry name" value="Ribosomal_uS8_sf"/>
</dbReference>
<dbReference type="GO" id="GO:0005840">
    <property type="term" value="C:ribosome"/>
    <property type="evidence" value="ECO:0007669"/>
    <property type="project" value="UniProtKB-KW"/>
</dbReference>
<dbReference type="AlphaFoldDB" id="A0A8C7BGC6"/>
<reference evidence="5" key="2">
    <citation type="submission" date="2025-09" db="UniProtKB">
        <authorList>
            <consortium name="Ensembl"/>
        </authorList>
    </citation>
    <scope>IDENTIFICATION</scope>
</reference>
<reference evidence="5" key="1">
    <citation type="submission" date="2025-08" db="UniProtKB">
        <authorList>
            <consortium name="Ensembl"/>
        </authorList>
    </citation>
    <scope>IDENTIFICATION</scope>
</reference>
<dbReference type="PANTHER" id="PTHR11758">
    <property type="entry name" value="40S RIBOSOMAL PROTEIN S15A"/>
    <property type="match status" value="1"/>
</dbReference>
<evidence type="ECO:0000256" key="4">
    <source>
        <dbReference type="ARBA" id="ARBA00035422"/>
    </source>
</evidence>